<dbReference type="PANTHER" id="PTHR21137:SF35">
    <property type="entry name" value="ODORANT RECEPTOR 19A-RELATED"/>
    <property type="match status" value="1"/>
</dbReference>
<dbReference type="EMBL" id="UFQT01000534">
    <property type="protein sequence ID" value="SSX25045.1"/>
    <property type="molecule type" value="Genomic_DNA"/>
</dbReference>
<keyword evidence="9 10" id="KW-0807">Transducer</keyword>
<feature type="transmembrane region" description="Helical" evidence="10">
    <location>
        <begin position="301"/>
        <end position="322"/>
    </location>
</feature>
<dbReference type="EMBL" id="UFQS01000534">
    <property type="protein sequence ID" value="SSX04682.1"/>
    <property type="molecule type" value="Genomic_DNA"/>
</dbReference>
<keyword evidence="2" id="KW-1003">Cell membrane</keyword>
<evidence type="ECO:0000256" key="1">
    <source>
        <dbReference type="ARBA" id="ARBA00004651"/>
    </source>
</evidence>
<keyword evidence="3 10" id="KW-0716">Sensory transduction</keyword>
<dbReference type="Pfam" id="PF02949">
    <property type="entry name" value="7tm_6"/>
    <property type="match status" value="1"/>
</dbReference>
<dbReference type="GO" id="GO:0007165">
    <property type="term" value="P:signal transduction"/>
    <property type="evidence" value="ECO:0007669"/>
    <property type="project" value="UniProtKB-KW"/>
</dbReference>
<comment type="similarity">
    <text evidence="10">Belongs to the insect chemoreceptor superfamily. Heteromeric odorant receptor channel (TC 1.A.69) family.</text>
</comment>
<evidence type="ECO:0000256" key="9">
    <source>
        <dbReference type="ARBA" id="ARBA00023224"/>
    </source>
</evidence>
<feature type="transmembrane region" description="Helical" evidence="10">
    <location>
        <begin position="40"/>
        <end position="58"/>
    </location>
</feature>
<evidence type="ECO:0000313" key="12">
    <source>
        <dbReference type="EMBL" id="SSX25045.1"/>
    </source>
</evidence>
<name>A0A336M464_CULSO</name>
<evidence type="ECO:0000313" key="11">
    <source>
        <dbReference type="EMBL" id="SSX04682.1"/>
    </source>
</evidence>
<evidence type="ECO:0000256" key="5">
    <source>
        <dbReference type="ARBA" id="ARBA00022725"/>
    </source>
</evidence>
<evidence type="ECO:0000256" key="7">
    <source>
        <dbReference type="ARBA" id="ARBA00023136"/>
    </source>
</evidence>
<dbReference type="GO" id="GO:0004984">
    <property type="term" value="F:olfactory receptor activity"/>
    <property type="evidence" value="ECO:0007669"/>
    <property type="project" value="InterPro"/>
</dbReference>
<dbReference type="GO" id="GO:0005549">
    <property type="term" value="F:odorant binding"/>
    <property type="evidence" value="ECO:0007669"/>
    <property type="project" value="InterPro"/>
</dbReference>
<dbReference type="GO" id="GO:0005886">
    <property type="term" value="C:plasma membrane"/>
    <property type="evidence" value="ECO:0007669"/>
    <property type="project" value="UniProtKB-SubCell"/>
</dbReference>
<protein>
    <recommendedName>
        <fullName evidence="10">Odorant receptor</fullName>
    </recommendedName>
</protein>
<keyword evidence="5 10" id="KW-0552">Olfaction</keyword>
<gene>
    <name evidence="12" type="primary">CSON011867</name>
</gene>
<keyword evidence="4 10" id="KW-0812">Transmembrane</keyword>
<dbReference type="VEuPathDB" id="VectorBase:CSON011867"/>
<evidence type="ECO:0000256" key="4">
    <source>
        <dbReference type="ARBA" id="ARBA00022692"/>
    </source>
</evidence>
<sequence length="397" mass="46228">MIKVVPFKKEENPILLPYVRFWAKVYGYWPVKSQISLRRVLILFYFMLIHVPMIIYAVNNFDNSAELCLVLCEIIPATMHYPKIFSVFWYNDLYADVLCDLETAWKLANDSNISKWHQIEKEFRISIKTTIKRSYMLTIIASFNFVVLAGLMQAIRVYGFHFNEKLTVGLHLDYLVDFRNPDHPFLFVTFLGIAYFVCNFFGMSFITINLFYFGTIKYMATYFKYIGACIEQLDDEFDALSDKKLITKLKEIVRLHDAAFCMVEKLNQGMSIQFIWQYVINGFFLCIVSVNMLVVSPRPETFAQMLGFAVVVSMDLFICSTASEMLRTEGKQIATLIWNLKWYNRSSKIVFLVQFILARSQKPVYITAGSFYTVSLESFRKVVSAGASYFTLLKTFL</sequence>
<keyword evidence="7 10" id="KW-0472">Membrane</keyword>
<evidence type="ECO:0000256" key="6">
    <source>
        <dbReference type="ARBA" id="ARBA00022989"/>
    </source>
</evidence>
<reference evidence="11" key="1">
    <citation type="submission" date="2018-04" db="EMBL/GenBank/DDBJ databases">
        <authorList>
            <person name="Go L.Y."/>
            <person name="Mitchell J.A."/>
        </authorList>
    </citation>
    <scope>NUCLEOTIDE SEQUENCE</scope>
    <source>
        <tissue evidence="11">Whole organism</tissue>
    </source>
</reference>
<evidence type="ECO:0000256" key="10">
    <source>
        <dbReference type="RuleBase" id="RU351113"/>
    </source>
</evidence>
<dbReference type="PANTHER" id="PTHR21137">
    <property type="entry name" value="ODORANT RECEPTOR"/>
    <property type="match status" value="1"/>
</dbReference>
<evidence type="ECO:0000256" key="2">
    <source>
        <dbReference type="ARBA" id="ARBA00022475"/>
    </source>
</evidence>
<keyword evidence="6 10" id="KW-1133">Transmembrane helix</keyword>
<dbReference type="OMA" id="NISKWHQ"/>
<reference evidence="12" key="2">
    <citation type="submission" date="2018-07" db="EMBL/GenBank/DDBJ databases">
        <authorList>
            <person name="Quirk P.G."/>
            <person name="Krulwich T.A."/>
        </authorList>
    </citation>
    <scope>NUCLEOTIDE SEQUENCE</scope>
</reference>
<feature type="transmembrane region" description="Helical" evidence="10">
    <location>
        <begin position="64"/>
        <end position="81"/>
    </location>
</feature>
<comment type="subcellular location">
    <subcellularLocation>
        <location evidence="1 10">Cell membrane</location>
        <topology evidence="1 10">Multi-pass membrane protein</topology>
    </subcellularLocation>
</comment>
<dbReference type="AlphaFoldDB" id="A0A336M464"/>
<feature type="transmembrane region" description="Helical" evidence="10">
    <location>
        <begin position="275"/>
        <end position="295"/>
    </location>
</feature>
<evidence type="ECO:0000256" key="3">
    <source>
        <dbReference type="ARBA" id="ARBA00022606"/>
    </source>
</evidence>
<feature type="transmembrane region" description="Helical" evidence="10">
    <location>
        <begin position="185"/>
        <end position="213"/>
    </location>
</feature>
<dbReference type="InterPro" id="IPR004117">
    <property type="entry name" value="7tm6_olfct_rcpt"/>
</dbReference>
<accession>A0A336M464</accession>
<feature type="transmembrane region" description="Helical" evidence="10">
    <location>
        <begin position="134"/>
        <end position="155"/>
    </location>
</feature>
<proteinExistence type="inferred from homology"/>
<evidence type="ECO:0000256" key="8">
    <source>
        <dbReference type="ARBA" id="ARBA00023170"/>
    </source>
</evidence>
<organism evidence="12">
    <name type="scientific">Culicoides sonorensis</name>
    <name type="common">Biting midge</name>
    <dbReference type="NCBI Taxonomy" id="179676"/>
    <lineage>
        <taxon>Eukaryota</taxon>
        <taxon>Metazoa</taxon>
        <taxon>Ecdysozoa</taxon>
        <taxon>Arthropoda</taxon>
        <taxon>Hexapoda</taxon>
        <taxon>Insecta</taxon>
        <taxon>Pterygota</taxon>
        <taxon>Neoptera</taxon>
        <taxon>Endopterygota</taxon>
        <taxon>Diptera</taxon>
        <taxon>Nematocera</taxon>
        <taxon>Chironomoidea</taxon>
        <taxon>Ceratopogonidae</taxon>
        <taxon>Ceratopogoninae</taxon>
        <taxon>Culicoides</taxon>
        <taxon>Monoculicoides</taxon>
    </lineage>
</organism>
<comment type="caution">
    <text evidence="10">Lacks conserved residue(s) required for the propagation of feature annotation.</text>
</comment>
<keyword evidence="8 10" id="KW-0675">Receptor</keyword>